<dbReference type="OrthoDB" id="9991235at2759"/>
<dbReference type="GO" id="GO:0005634">
    <property type="term" value="C:nucleus"/>
    <property type="evidence" value="ECO:0007669"/>
    <property type="project" value="TreeGrafter"/>
</dbReference>
<evidence type="ECO:0000313" key="4">
    <source>
        <dbReference type="Proteomes" id="UP000504632"/>
    </source>
</evidence>
<dbReference type="InterPro" id="IPR050135">
    <property type="entry name" value="dGTPase-like"/>
</dbReference>
<protein>
    <submittedName>
        <fullName evidence="5">Deoxynucleoside triphosphate triphosphohydrolase SAMHD1-like</fullName>
    </submittedName>
</protein>
<dbReference type="Gene3D" id="3.30.70.2760">
    <property type="match status" value="1"/>
</dbReference>
<dbReference type="PROSITE" id="PS51831">
    <property type="entry name" value="HD"/>
    <property type="match status" value="1"/>
</dbReference>
<keyword evidence="4" id="KW-1185">Reference proteome</keyword>
<sequence>MPQTNARSDGSVAMWHALISFDGLFWQETSEIFNDPIHGHIEMHPLFVEIIDTPQFQRLRNIKQLGGGYFVYPGASHNRFEHSIGVCHLAGKLTKILKEHQLKSKDKSKPEITEKDALCVQIAGLCHDLGHGPFSHVFEMFMKEAGKQWEHEEQSVKMFEALLDENTKETTETRTIEKLMRDVYSFTHDDFKFIKALIKGKQSPPGPTTNRHTEALVKVYEALIQTIDAEDVRKDTGPGIKLKDLEEIKQLIRNSEPLPKDDITNQGGGANVSHPTKPEHTEALVKIFQTLMQMRGVQGQMEEHGSTKDTMKRMIELIGTIKPCDNVEKCESQNSEDKAGTRSDKPFLYEIVANKRTGIDVDKMDYLSRDCHHLGMKCNFDHERYMMFARVCDDQICMRDKEARNMYELFHARHSLHSSAYQHPVKKLVEQMIVDALLEAERAGFQIPGIDKKITEAVMDEKSYLHLTDDVLQEIVQESLKGSPSKGSQSADSPSKPSDLSEAETLIKRIQTRQLYQCLGTKTFSVFNRKTHKGDLKSNIPGFLKELKKLLEEHAEEDNSKLKSSNFDVLCFSLDYGKKEKDPIDSLGFYKKTKPDKMIHLNREEAAVY</sequence>
<dbReference type="PANTHER" id="PTHR11373">
    <property type="entry name" value="DEOXYNUCLEOSIDE TRIPHOSPHATE TRIPHOSPHOHYDROLASE"/>
    <property type="match status" value="1"/>
</dbReference>
<evidence type="ECO:0000259" key="3">
    <source>
        <dbReference type="PROSITE" id="PS51831"/>
    </source>
</evidence>
<dbReference type="Proteomes" id="UP000504632">
    <property type="component" value="Chromosome 12"/>
</dbReference>
<dbReference type="InterPro" id="IPR006674">
    <property type="entry name" value="HD_domain"/>
</dbReference>
<name>A0A6J2WP51_CHACN</name>
<dbReference type="RefSeq" id="XP_030645131.1">
    <property type="nucleotide sequence ID" value="XM_030789271.1"/>
</dbReference>
<dbReference type="PANTHER" id="PTHR11373:SF4">
    <property type="entry name" value="DEOXYNUCLEOSIDE TRIPHOSPHATE TRIPHOSPHOHYDROLASE SAMHD1"/>
    <property type="match status" value="1"/>
</dbReference>
<dbReference type="Gene3D" id="1.10.3210.10">
    <property type="entry name" value="Hypothetical protein af1432"/>
    <property type="match status" value="2"/>
</dbReference>
<organism evidence="4 5">
    <name type="scientific">Chanos chanos</name>
    <name type="common">Milkfish</name>
    <name type="synonym">Mugil chanos</name>
    <dbReference type="NCBI Taxonomy" id="29144"/>
    <lineage>
        <taxon>Eukaryota</taxon>
        <taxon>Metazoa</taxon>
        <taxon>Chordata</taxon>
        <taxon>Craniata</taxon>
        <taxon>Vertebrata</taxon>
        <taxon>Euteleostomi</taxon>
        <taxon>Actinopterygii</taxon>
        <taxon>Neopterygii</taxon>
        <taxon>Teleostei</taxon>
        <taxon>Ostariophysi</taxon>
        <taxon>Gonorynchiformes</taxon>
        <taxon>Chanidae</taxon>
        <taxon>Chanos</taxon>
    </lineage>
</organism>
<dbReference type="GO" id="GO:0006203">
    <property type="term" value="P:dGTP catabolic process"/>
    <property type="evidence" value="ECO:0007669"/>
    <property type="project" value="TreeGrafter"/>
</dbReference>
<comment type="similarity">
    <text evidence="1">Belongs to the SAMHD1 family.</text>
</comment>
<dbReference type="SMART" id="SM00471">
    <property type="entry name" value="HDc"/>
    <property type="match status" value="1"/>
</dbReference>
<dbReference type="GeneID" id="115825438"/>
<dbReference type="InParanoid" id="A0A6J2WP51"/>
<dbReference type="AlphaFoldDB" id="A0A6J2WP51"/>
<reference evidence="5" key="1">
    <citation type="submission" date="2025-08" db="UniProtKB">
        <authorList>
            <consortium name="RefSeq"/>
        </authorList>
    </citation>
    <scope>IDENTIFICATION</scope>
</reference>
<dbReference type="CDD" id="cd00077">
    <property type="entry name" value="HDc"/>
    <property type="match status" value="1"/>
</dbReference>
<evidence type="ECO:0000256" key="2">
    <source>
        <dbReference type="SAM" id="MobiDB-lite"/>
    </source>
</evidence>
<dbReference type="SUPFAM" id="SSF109604">
    <property type="entry name" value="HD-domain/PDEase-like"/>
    <property type="match status" value="1"/>
</dbReference>
<feature type="region of interest" description="Disordered" evidence="2">
    <location>
        <begin position="479"/>
        <end position="501"/>
    </location>
</feature>
<dbReference type="GO" id="GO:0008832">
    <property type="term" value="F:dGTPase activity"/>
    <property type="evidence" value="ECO:0007669"/>
    <property type="project" value="TreeGrafter"/>
</dbReference>
<proteinExistence type="inferred from homology"/>
<feature type="domain" description="HD" evidence="3">
    <location>
        <begin position="79"/>
        <end position="230"/>
    </location>
</feature>
<evidence type="ECO:0000313" key="5">
    <source>
        <dbReference type="RefSeq" id="XP_030645131.1"/>
    </source>
</evidence>
<dbReference type="InterPro" id="IPR003607">
    <property type="entry name" value="HD/PDEase_dom"/>
</dbReference>
<feature type="region of interest" description="Disordered" evidence="2">
    <location>
        <begin position="257"/>
        <end position="276"/>
    </location>
</feature>
<accession>A0A6J2WP51</accession>
<evidence type="ECO:0000256" key="1">
    <source>
        <dbReference type="ARBA" id="ARBA00005776"/>
    </source>
</evidence>
<gene>
    <name evidence="5" type="primary">LOC115825438</name>
</gene>
<feature type="compositionally biased region" description="Polar residues" evidence="2">
    <location>
        <begin position="480"/>
        <end position="498"/>
    </location>
</feature>
<dbReference type="Pfam" id="PF01966">
    <property type="entry name" value="HD"/>
    <property type="match status" value="1"/>
</dbReference>